<organism evidence="1 2">
    <name type="scientific">Leucothrix arctica</name>
    <dbReference type="NCBI Taxonomy" id="1481894"/>
    <lineage>
        <taxon>Bacteria</taxon>
        <taxon>Pseudomonadati</taxon>
        <taxon>Pseudomonadota</taxon>
        <taxon>Gammaproteobacteria</taxon>
        <taxon>Thiotrichales</taxon>
        <taxon>Thiotrichaceae</taxon>
        <taxon>Leucothrix</taxon>
    </lineage>
</organism>
<keyword evidence="2" id="KW-1185">Reference proteome</keyword>
<dbReference type="Proteomes" id="UP000245506">
    <property type="component" value="Unassembled WGS sequence"/>
</dbReference>
<reference evidence="1 2" key="1">
    <citation type="submission" date="2018-05" db="EMBL/GenBank/DDBJ databases">
        <title>Leucothrix arctica sp. nov., isolated from Arctic seawater.</title>
        <authorList>
            <person name="Choi A."/>
            <person name="Baek K."/>
        </authorList>
    </citation>
    <scope>NUCLEOTIDE SEQUENCE [LARGE SCALE GENOMIC DNA]</scope>
    <source>
        <strain evidence="1 2">IMCC9719</strain>
    </source>
</reference>
<dbReference type="AlphaFoldDB" id="A0A317C572"/>
<accession>A0A317C572</accession>
<sequence>MLGYCEYELGHPDDSYEAASIIWANVILNNTDLLWGEKKAEIYLFTDDKDYPTFEVNVHRYAKNMIDSGISQFDSFSFMTERLLIDMLLAGYQIEELQRLKSIVYECTNDNNGSYSERFITAAGELYKANKENLTHLHDMLNGGE</sequence>
<dbReference type="EMBL" id="QGKL01000042">
    <property type="protein sequence ID" value="PWQ93447.1"/>
    <property type="molecule type" value="Genomic_DNA"/>
</dbReference>
<protein>
    <submittedName>
        <fullName evidence="1">Uncharacterized protein</fullName>
    </submittedName>
</protein>
<comment type="caution">
    <text evidence="1">The sequence shown here is derived from an EMBL/GenBank/DDBJ whole genome shotgun (WGS) entry which is preliminary data.</text>
</comment>
<evidence type="ECO:0000313" key="2">
    <source>
        <dbReference type="Proteomes" id="UP000245506"/>
    </source>
</evidence>
<name>A0A317C572_9GAMM</name>
<evidence type="ECO:0000313" key="1">
    <source>
        <dbReference type="EMBL" id="PWQ93447.1"/>
    </source>
</evidence>
<proteinExistence type="predicted"/>
<gene>
    <name evidence="1" type="ORF">DKT75_17615</name>
</gene>